<evidence type="ECO:0000313" key="2">
    <source>
        <dbReference type="EMBL" id="CTR05688.1"/>
    </source>
</evidence>
<dbReference type="STRING" id="5286.A0A0K3C9Z0"/>
<dbReference type="EMBL" id="CWKI01000002">
    <property type="protein sequence ID" value="CTR05688.1"/>
    <property type="molecule type" value="Genomic_DNA"/>
</dbReference>
<dbReference type="OMA" id="AFVVAEW"/>
<dbReference type="Pfam" id="PF02391">
    <property type="entry name" value="MoaE"/>
    <property type="match status" value="2"/>
</dbReference>
<dbReference type="Proteomes" id="UP000199069">
    <property type="component" value="Unassembled WGS sequence"/>
</dbReference>
<feature type="compositionally biased region" description="Basic and acidic residues" evidence="1">
    <location>
        <begin position="209"/>
        <end position="220"/>
    </location>
</feature>
<dbReference type="SUPFAM" id="SSF54690">
    <property type="entry name" value="Molybdopterin synthase subunit MoaE"/>
    <property type="match status" value="2"/>
</dbReference>
<feature type="compositionally biased region" description="Low complexity" evidence="1">
    <location>
        <begin position="9"/>
        <end position="20"/>
    </location>
</feature>
<gene>
    <name evidence="2" type="primary">FGENESH: predicted gene_2.718</name>
    <name evidence="2" type="ORF">BN2166_0015490</name>
</gene>
<reference evidence="2 3" key="1">
    <citation type="submission" date="2015-07" db="EMBL/GenBank/DDBJ databases">
        <authorList>
            <person name="Cajimat M.N.B."/>
            <person name="Milazzo M.L."/>
            <person name="Fulhorst C.F."/>
        </authorList>
    </citation>
    <scope>NUCLEOTIDE SEQUENCE [LARGE SCALE GENOMIC DNA]</scope>
    <source>
        <strain evidence="2">Single colony</strain>
    </source>
</reference>
<feature type="region of interest" description="Disordered" evidence="1">
    <location>
        <begin position="190"/>
        <end position="226"/>
    </location>
</feature>
<keyword evidence="3" id="KW-1185">Reference proteome</keyword>
<sequence length="226" mass="24667">MAATLPHQPASSTTAPFSSPEVHTVTTRDGDTATLSYAPLDPAAIEQSCRSEKDGAVVSFVGYTRDNFQGRTVTHLTYESYVPLALKTLESLLAEARTLPPPPPAPFADPHSHACCPPSTPSPDGRIEISRIHVAHLLGPSPPLTPSIVISVTSPHRREAFYVCEWMLEMVKRRVQVWKREWYAKEEGEFVGRDGEGPEGVGGRAGQAKWKENFPQDARKAAQGGR</sequence>
<dbReference type="AlphaFoldDB" id="A0A0K3C9Z0"/>
<protein>
    <submittedName>
        <fullName evidence="2">FGENESH: predicted gene_2.718 protein</fullName>
    </submittedName>
</protein>
<dbReference type="InterPro" id="IPR036563">
    <property type="entry name" value="MoaE_sf"/>
</dbReference>
<dbReference type="GO" id="GO:0006777">
    <property type="term" value="P:Mo-molybdopterin cofactor biosynthetic process"/>
    <property type="evidence" value="ECO:0007669"/>
    <property type="project" value="InterPro"/>
</dbReference>
<dbReference type="CDD" id="cd00756">
    <property type="entry name" value="MoaE"/>
    <property type="match status" value="1"/>
</dbReference>
<evidence type="ECO:0000256" key="1">
    <source>
        <dbReference type="SAM" id="MobiDB-lite"/>
    </source>
</evidence>
<organism evidence="2 3">
    <name type="scientific">Rhodotorula toruloides</name>
    <name type="common">Yeast</name>
    <name type="synonym">Rhodosporidium toruloides</name>
    <dbReference type="NCBI Taxonomy" id="5286"/>
    <lineage>
        <taxon>Eukaryota</taxon>
        <taxon>Fungi</taxon>
        <taxon>Dikarya</taxon>
        <taxon>Basidiomycota</taxon>
        <taxon>Pucciniomycotina</taxon>
        <taxon>Microbotryomycetes</taxon>
        <taxon>Sporidiobolales</taxon>
        <taxon>Sporidiobolaceae</taxon>
        <taxon>Rhodotorula</taxon>
    </lineage>
</organism>
<evidence type="ECO:0000313" key="3">
    <source>
        <dbReference type="Proteomes" id="UP000199069"/>
    </source>
</evidence>
<proteinExistence type="predicted"/>
<name>A0A0K3C9Z0_RHOTO</name>
<feature type="region of interest" description="Disordered" evidence="1">
    <location>
        <begin position="1"/>
        <end position="28"/>
    </location>
</feature>
<dbReference type="PANTHER" id="PTHR23404">
    <property type="entry name" value="MOLYBDOPTERIN SYNTHASE RELATED"/>
    <property type="match status" value="1"/>
</dbReference>
<dbReference type="Gene3D" id="3.90.1170.40">
    <property type="entry name" value="Molybdopterin biosynthesis MoaE subunit"/>
    <property type="match status" value="1"/>
</dbReference>
<dbReference type="InterPro" id="IPR003448">
    <property type="entry name" value="Mopterin_biosynth_MoaE"/>
</dbReference>
<accession>A0A0K3C9Z0</accession>